<evidence type="ECO:0000313" key="9">
    <source>
        <dbReference type="EMBL" id="RCK70110.1"/>
    </source>
</evidence>
<evidence type="ECO:0000256" key="7">
    <source>
        <dbReference type="SAM" id="Phobius"/>
    </source>
</evidence>
<gene>
    <name evidence="9" type="ORF">DT076_07810</name>
</gene>
<evidence type="ECO:0000313" key="10">
    <source>
        <dbReference type="Proteomes" id="UP000252770"/>
    </source>
</evidence>
<dbReference type="EMBL" id="QOUI01000004">
    <property type="protein sequence ID" value="RCK70110.1"/>
    <property type="molecule type" value="Genomic_DNA"/>
</dbReference>
<protein>
    <submittedName>
        <fullName evidence="9">Trimeric intracellular cation channel family protein</fullName>
    </submittedName>
</protein>
<dbReference type="PANTHER" id="PTHR30506:SF3">
    <property type="entry name" value="UPF0126 INNER MEMBRANE PROTEIN YADS-RELATED"/>
    <property type="match status" value="1"/>
</dbReference>
<organism evidence="9 10">
    <name type="scientific">Desertihabitans brevis</name>
    <dbReference type="NCBI Taxonomy" id="2268447"/>
    <lineage>
        <taxon>Bacteria</taxon>
        <taxon>Bacillati</taxon>
        <taxon>Actinomycetota</taxon>
        <taxon>Actinomycetes</taxon>
        <taxon>Propionibacteriales</taxon>
        <taxon>Propionibacteriaceae</taxon>
        <taxon>Desertihabitans</taxon>
    </lineage>
</organism>
<evidence type="ECO:0000256" key="6">
    <source>
        <dbReference type="ARBA" id="ARBA00023136"/>
    </source>
</evidence>
<name>A0A367YWB5_9ACTN</name>
<comment type="caution">
    <text evidence="9">The sequence shown here is derived from an EMBL/GenBank/DDBJ whole genome shotgun (WGS) entry which is preliminary data.</text>
</comment>
<feature type="domain" description="Glycine transporter" evidence="8">
    <location>
        <begin position="90"/>
        <end position="164"/>
    </location>
</feature>
<dbReference type="Proteomes" id="UP000252770">
    <property type="component" value="Unassembled WGS sequence"/>
</dbReference>
<feature type="transmembrane region" description="Helical" evidence="7">
    <location>
        <begin position="29"/>
        <end position="49"/>
    </location>
</feature>
<feature type="transmembrane region" description="Helical" evidence="7">
    <location>
        <begin position="170"/>
        <end position="188"/>
    </location>
</feature>
<feature type="domain" description="Glycine transporter" evidence="8">
    <location>
        <begin position="4"/>
        <end position="78"/>
    </location>
</feature>
<comment type="subcellular location">
    <subcellularLocation>
        <location evidence="1">Cell membrane</location>
        <topology evidence="1">Multi-pass membrane protein</topology>
    </subcellularLocation>
</comment>
<keyword evidence="6 7" id="KW-0472">Membrane</keyword>
<dbReference type="GO" id="GO:0005886">
    <property type="term" value="C:plasma membrane"/>
    <property type="evidence" value="ECO:0007669"/>
    <property type="project" value="UniProtKB-SubCell"/>
</dbReference>
<dbReference type="Pfam" id="PF03458">
    <property type="entry name" value="Gly_transporter"/>
    <property type="match status" value="2"/>
</dbReference>
<evidence type="ECO:0000256" key="5">
    <source>
        <dbReference type="ARBA" id="ARBA00022989"/>
    </source>
</evidence>
<feature type="transmembrane region" description="Helical" evidence="7">
    <location>
        <begin position="61"/>
        <end position="78"/>
    </location>
</feature>
<accession>A0A367YWB5</accession>
<evidence type="ECO:0000259" key="8">
    <source>
        <dbReference type="Pfam" id="PF03458"/>
    </source>
</evidence>
<feature type="transmembrane region" description="Helical" evidence="7">
    <location>
        <begin position="90"/>
        <end position="109"/>
    </location>
</feature>
<keyword evidence="4 7" id="KW-0812">Transmembrane</keyword>
<keyword evidence="10" id="KW-1185">Reference proteome</keyword>
<dbReference type="InterPro" id="IPR005115">
    <property type="entry name" value="Gly_transporter"/>
</dbReference>
<comment type="similarity">
    <text evidence="2">Belongs to the UPF0126 family.</text>
</comment>
<evidence type="ECO:0000256" key="3">
    <source>
        <dbReference type="ARBA" id="ARBA00022475"/>
    </source>
</evidence>
<keyword evidence="3" id="KW-1003">Cell membrane</keyword>
<evidence type="ECO:0000256" key="1">
    <source>
        <dbReference type="ARBA" id="ARBA00004651"/>
    </source>
</evidence>
<dbReference type="AlphaFoldDB" id="A0A367YWB5"/>
<dbReference type="PANTHER" id="PTHR30506">
    <property type="entry name" value="INNER MEMBRANE PROTEIN"/>
    <property type="match status" value="1"/>
</dbReference>
<evidence type="ECO:0000256" key="2">
    <source>
        <dbReference type="ARBA" id="ARBA00008193"/>
    </source>
</evidence>
<feature type="transmembrane region" description="Helical" evidence="7">
    <location>
        <begin position="115"/>
        <end position="135"/>
    </location>
</feature>
<evidence type="ECO:0000256" key="4">
    <source>
        <dbReference type="ARBA" id="ARBA00022692"/>
    </source>
</evidence>
<keyword evidence="5 7" id="KW-1133">Transmembrane helix</keyword>
<feature type="transmembrane region" description="Helical" evidence="7">
    <location>
        <begin position="147"/>
        <end position="164"/>
    </location>
</feature>
<proteinExistence type="inferred from homology"/>
<sequence>MQLALDLGGVFVFGLSGALVGVRNRLDVLGILMLAGLTGLGGGVVRDVLIGSVPPANLADWRYLLVPALAGLVAFRFHPRLSRIERYINWFDALGLGLFCVTGAAKALQFGLNPVAAALLGMLTAVGGGILRDVVAGRTPLVIRNDEVYALAALAGACVVVVAWETGWYAPWVAVAGAGVCIALRLLAIRYSWRVPRAQSPD</sequence>
<feature type="transmembrane region" description="Helical" evidence="7">
    <location>
        <begin position="6"/>
        <end position="22"/>
    </location>
</feature>
<reference evidence="9 10" key="1">
    <citation type="submission" date="2018-07" db="EMBL/GenBank/DDBJ databases">
        <title>Desertimonas flava gen. nov. sp. nov.</title>
        <authorList>
            <person name="Liu S."/>
        </authorList>
    </citation>
    <scope>NUCLEOTIDE SEQUENCE [LARGE SCALE GENOMIC DNA]</scope>
    <source>
        <strain evidence="9 10">16Sb5-5</strain>
    </source>
</reference>